<dbReference type="AlphaFoldDB" id="A0A133ZP12"/>
<evidence type="ECO:0000256" key="2">
    <source>
        <dbReference type="ARBA" id="ARBA00022679"/>
    </source>
</evidence>
<sequence>MKKKIIVAGHISYDITPIIYNTNGKDFGRLIKPGKLINIGKATVANGGSVNNTGMALHKFGADVELIAKIGNDEFGRQIMEKCKKEGAKTSFIISDSEDTSYTIVIAPPGFDRSFLHFTGTNDTFSFSDLDMSKIEGGYLFHFGYPTLMEGFYKDNAKDLIQMYKNIKELGLITSLDVAAIDPNSESGRQDWKEILRQVLPYVDVFEPSFEELLCMVDRDGYDRLLERASDNDICACLSLEKDIVPLAKKVMSLGASILLIKCGVAGMYLCTASGISQKLNLDSSWNDFKHFQKSFKPDIIKSAIGAGDTAIAAFLYGITNNYSPKKAMEIAAATGAMCITEYDTFSGLLSIDKLEEKIKNNWETQDFICE</sequence>
<dbReference type="PATRIC" id="fig|467210.3.peg.1555"/>
<organism evidence="5 6">
    <name type="scientific">Lachnoanaerobaculum saburreum</name>
    <dbReference type="NCBI Taxonomy" id="467210"/>
    <lineage>
        <taxon>Bacteria</taxon>
        <taxon>Bacillati</taxon>
        <taxon>Bacillota</taxon>
        <taxon>Clostridia</taxon>
        <taxon>Lachnospirales</taxon>
        <taxon>Lachnospiraceae</taxon>
        <taxon>Lachnoanaerobaculum</taxon>
    </lineage>
</organism>
<dbReference type="GO" id="GO:0016301">
    <property type="term" value="F:kinase activity"/>
    <property type="evidence" value="ECO:0007669"/>
    <property type="project" value="UniProtKB-KW"/>
</dbReference>
<name>A0A133ZP12_9FIRM</name>
<comment type="caution">
    <text evidence="5">The sequence shown here is derived from an EMBL/GenBank/DDBJ whole genome shotgun (WGS) entry which is preliminary data.</text>
</comment>
<evidence type="ECO:0000256" key="1">
    <source>
        <dbReference type="ARBA" id="ARBA00010688"/>
    </source>
</evidence>
<dbReference type="OrthoDB" id="9813569at2"/>
<keyword evidence="3 5" id="KW-0418">Kinase</keyword>
<dbReference type="EMBL" id="LSDA01000095">
    <property type="protein sequence ID" value="KXB57175.1"/>
    <property type="molecule type" value="Genomic_DNA"/>
</dbReference>
<dbReference type="PANTHER" id="PTHR43085">
    <property type="entry name" value="HEXOKINASE FAMILY MEMBER"/>
    <property type="match status" value="1"/>
</dbReference>
<comment type="similarity">
    <text evidence="1">Belongs to the carbohydrate kinase PfkB family.</text>
</comment>
<keyword evidence="2" id="KW-0808">Transferase</keyword>
<gene>
    <name evidence="5" type="ORF">HMPREF1866_01570</name>
</gene>
<protein>
    <submittedName>
        <fullName evidence="5">Kinase, PfkB family</fullName>
    </submittedName>
</protein>
<reference evidence="6" key="1">
    <citation type="submission" date="2016-01" db="EMBL/GenBank/DDBJ databases">
        <authorList>
            <person name="Mitreva M."/>
            <person name="Pepin K.H."/>
            <person name="Mihindukulasuriya K.A."/>
            <person name="Fulton R."/>
            <person name="Fronick C."/>
            <person name="O'Laughlin M."/>
            <person name="Miner T."/>
            <person name="Herter B."/>
            <person name="Rosa B.A."/>
            <person name="Cordes M."/>
            <person name="Tomlinson C."/>
            <person name="Wollam A."/>
            <person name="Palsikar V.B."/>
            <person name="Mardis E.R."/>
            <person name="Wilson R.K."/>
        </authorList>
    </citation>
    <scope>NUCLEOTIDE SEQUENCE [LARGE SCALE GENOMIC DNA]</scope>
    <source>
        <strain evidence="6">DNF00896</strain>
    </source>
</reference>
<dbReference type="Pfam" id="PF00294">
    <property type="entry name" value="PfkB"/>
    <property type="match status" value="1"/>
</dbReference>
<dbReference type="Proteomes" id="UP000070394">
    <property type="component" value="Unassembled WGS sequence"/>
</dbReference>
<proteinExistence type="inferred from homology"/>
<dbReference type="SUPFAM" id="SSF53613">
    <property type="entry name" value="Ribokinase-like"/>
    <property type="match status" value="1"/>
</dbReference>
<dbReference type="Gene3D" id="3.40.1190.20">
    <property type="match status" value="1"/>
</dbReference>
<evidence type="ECO:0000313" key="5">
    <source>
        <dbReference type="EMBL" id="KXB57175.1"/>
    </source>
</evidence>
<dbReference type="InterPro" id="IPR011611">
    <property type="entry name" value="PfkB_dom"/>
</dbReference>
<dbReference type="PANTHER" id="PTHR43085:SF57">
    <property type="entry name" value="CARBOHYDRATE KINASE PFKB DOMAIN-CONTAINING PROTEIN"/>
    <property type="match status" value="1"/>
</dbReference>
<feature type="domain" description="Carbohydrate kinase PfkB" evidence="4">
    <location>
        <begin position="4"/>
        <end position="345"/>
    </location>
</feature>
<keyword evidence="6" id="KW-1185">Reference proteome</keyword>
<evidence type="ECO:0000256" key="3">
    <source>
        <dbReference type="ARBA" id="ARBA00022777"/>
    </source>
</evidence>
<dbReference type="RefSeq" id="WP_060931301.1">
    <property type="nucleotide sequence ID" value="NZ_KQ959831.1"/>
</dbReference>
<dbReference type="STRING" id="467210.HMPREF1866_01570"/>
<evidence type="ECO:0000313" key="6">
    <source>
        <dbReference type="Proteomes" id="UP000070394"/>
    </source>
</evidence>
<evidence type="ECO:0000259" key="4">
    <source>
        <dbReference type="Pfam" id="PF00294"/>
    </source>
</evidence>
<accession>A0A133ZP12</accession>
<dbReference type="InterPro" id="IPR050306">
    <property type="entry name" value="PfkB_Carbo_kinase"/>
</dbReference>
<dbReference type="InterPro" id="IPR029056">
    <property type="entry name" value="Ribokinase-like"/>
</dbReference>